<evidence type="ECO:0000256" key="13">
    <source>
        <dbReference type="ARBA" id="ARBA00022842"/>
    </source>
</evidence>
<evidence type="ECO:0000256" key="19">
    <source>
        <dbReference type="PIRSR" id="PIRSR038895-2"/>
    </source>
</evidence>
<evidence type="ECO:0000256" key="1">
    <source>
        <dbReference type="ARBA" id="ARBA00004273"/>
    </source>
</evidence>
<dbReference type="PANTHER" id="PTHR11136">
    <property type="entry name" value="FOLYLPOLYGLUTAMATE SYNTHASE-RELATED"/>
    <property type="match status" value="1"/>
</dbReference>
<dbReference type="PROSITE" id="PS01012">
    <property type="entry name" value="FOLYLPOLYGLU_SYNT_2"/>
    <property type="match status" value="1"/>
</dbReference>
<dbReference type="EMBL" id="JAUEPO010000001">
    <property type="protein sequence ID" value="KAK3335298.1"/>
    <property type="molecule type" value="Genomic_DNA"/>
</dbReference>
<sequence length="508" mass="54729">MATTARDYPTALTLLSSLQSNSTIVSLFSSSSAKPPADLNALAIPEMLAWLARAGYTPQSLAATGLRCIHVAGTKGKGSVSTLAASILRQYPAACPVGTYTSPHVLTVRERILINGLPISPDKFTEYFYEVWDTLTAAAIKHGDLVPAEMGGVDGPATKPFYFRFLTILALHTFVREGVKSAVIECGIGGEYDATNVLDKEMVTAAVVTQLGIDHVNMLGNTVEEIAWHKAGVWKEGVKGFTRRVEGEAGERVMRVLRERAAEKGVSELVGIEDREVEKWKGVEGARLEGPWQKMNMAIAAAAAREHLTRIGVKLEGRFGEKGRLGDMPEEFVRGLREAKLPGRCEVVRDAEGVEWFVDGAHTAESLAGVGEWFVGKTERDDGVVRVLVFNQQDRDPAVLLGALLGAFAGRKGLFAHAVFTRNEELPPAEGETRDLAVQTKALAALRGTEGFGEPLEAVTTDSVRAAVQRVREIAKRAAEEGKTCQVLVTGSFHLVGAVLKTIGVVED</sequence>
<dbReference type="SUPFAM" id="SSF53623">
    <property type="entry name" value="MurD-like peptide ligases, catalytic domain"/>
    <property type="match status" value="1"/>
</dbReference>
<dbReference type="InterPro" id="IPR036615">
    <property type="entry name" value="Mur_ligase_C_dom_sf"/>
</dbReference>
<evidence type="ECO:0000256" key="8">
    <source>
        <dbReference type="ARBA" id="ARBA00022598"/>
    </source>
</evidence>
<feature type="binding site" evidence="19">
    <location>
        <position position="102"/>
    </location>
    <ligand>
        <name>Mg(2+)</name>
        <dbReference type="ChEBI" id="CHEBI:18420"/>
        <label>1</label>
    </ligand>
</feature>
<name>A0AAE0MKR9_9PEZI</name>
<dbReference type="GO" id="GO:0005759">
    <property type="term" value="C:mitochondrial matrix"/>
    <property type="evidence" value="ECO:0007669"/>
    <property type="project" value="UniProtKB-SubCell"/>
</dbReference>
<dbReference type="PIRSF" id="PIRSF038895">
    <property type="entry name" value="FPGS"/>
    <property type="match status" value="1"/>
</dbReference>
<dbReference type="Proteomes" id="UP001286456">
    <property type="component" value="Unassembled WGS sequence"/>
</dbReference>
<evidence type="ECO:0000256" key="10">
    <source>
        <dbReference type="ARBA" id="ARBA00022741"/>
    </source>
</evidence>
<dbReference type="NCBIfam" id="TIGR01499">
    <property type="entry name" value="folC"/>
    <property type="match status" value="1"/>
</dbReference>
<dbReference type="InterPro" id="IPR018109">
    <property type="entry name" value="Folylpolyglutamate_synth_CS"/>
</dbReference>
<dbReference type="GO" id="GO:0005743">
    <property type="term" value="C:mitochondrial inner membrane"/>
    <property type="evidence" value="ECO:0007669"/>
    <property type="project" value="UniProtKB-SubCell"/>
</dbReference>
<comment type="function">
    <text evidence="17">Catalyzes conversion of folates to polyglutamate derivatives allowing concentration of folate compounds in the cell and the intracellular retention of these cofactors, which are important substrates for most of the folate-dependent enzymes that are involved in one-carbon transfer reactions involved in purine, pyrimidine and amino acid synthesis.</text>
</comment>
<evidence type="ECO:0000256" key="2">
    <source>
        <dbReference type="ARBA" id="ARBA00004305"/>
    </source>
</evidence>
<accession>A0AAE0MKR9</accession>
<keyword evidence="9 19" id="KW-0479">Metal-binding</keyword>
<evidence type="ECO:0000256" key="9">
    <source>
        <dbReference type="ARBA" id="ARBA00022723"/>
    </source>
</evidence>
<keyword evidence="21" id="KW-1185">Reference proteome</keyword>
<evidence type="ECO:0000256" key="5">
    <source>
        <dbReference type="ARBA" id="ARBA00008276"/>
    </source>
</evidence>
<evidence type="ECO:0000313" key="20">
    <source>
        <dbReference type="EMBL" id="KAK3335298.1"/>
    </source>
</evidence>
<keyword evidence="10 18" id="KW-0547">Nucleotide-binding</keyword>
<dbReference type="EC" id="6.3.2.17" evidence="17"/>
<dbReference type="GO" id="GO:0006730">
    <property type="term" value="P:one-carbon metabolic process"/>
    <property type="evidence" value="ECO:0007669"/>
    <property type="project" value="UniProtKB-KW"/>
</dbReference>
<dbReference type="Gene3D" id="3.90.190.20">
    <property type="entry name" value="Mur ligase, C-terminal domain"/>
    <property type="match status" value="1"/>
</dbReference>
<evidence type="ECO:0000256" key="6">
    <source>
        <dbReference type="ARBA" id="ARBA00022490"/>
    </source>
</evidence>
<dbReference type="GO" id="GO:0005829">
    <property type="term" value="C:cytosol"/>
    <property type="evidence" value="ECO:0007669"/>
    <property type="project" value="TreeGrafter"/>
</dbReference>
<keyword evidence="11" id="KW-0999">Mitochondrion inner membrane</keyword>
<dbReference type="AlphaFoldDB" id="A0AAE0MKR9"/>
<keyword evidence="8 17" id="KW-0436">Ligase</keyword>
<evidence type="ECO:0000256" key="16">
    <source>
        <dbReference type="ARBA" id="ARBA00047493"/>
    </source>
</evidence>
<feature type="binding site" evidence="18">
    <location>
        <position position="359"/>
    </location>
    <ligand>
        <name>ATP</name>
        <dbReference type="ChEBI" id="CHEBI:30616"/>
    </ligand>
</feature>
<dbReference type="InterPro" id="IPR023600">
    <property type="entry name" value="Folylpolyglutamate_synth_euk"/>
</dbReference>
<dbReference type="PANTHER" id="PTHR11136:SF5">
    <property type="entry name" value="FOLYLPOLYGLUTAMATE SYNTHASE, MITOCHONDRIAL"/>
    <property type="match status" value="1"/>
</dbReference>
<reference evidence="20" key="2">
    <citation type="submission" date="2023-06" db="EMBL/GenBank/DDBJ databases">
        <authorList>
            <consortium name="Lawrence Berkeley National Laboratory"/>
            <person name="Haridas S."/>
            <person name="Hensen N."/>
            <person name="Bonometti L."/>
            <person name="Westerberg I."/>
            <person name="Brannstrom I.O."/>
            <person name="Guillou S."/>
            <person name="Cros-Aarteil S."/>
            <person name="Calhoun S."/>
            <person name="Kuo A."/>
            <person name="Mondo S."/>
            <person name="Pangilinan J."/>
            <person name="Riley R."/>
            <person name="Labutti K."/>
            <person name="Andreopoulos B."/>
            <person name="Lipzen A."/>
            <person name="Chen C."/>
            <person name="Yanf M."/>
            <person name="Daum C."/>
            <person name="Ng V."/>
            <person name="Clum A."/>
            <person name="Steindorff A."/>
            <person name="Ohm R."/>
            <person name="Martin F."/>
            <person name="Silar P."/>
            <person name="Natvig D."/>
            <person name="Lalanne C."/>
            <person name="Gautier V."/>
            <person name="Ament-Velasquez S.L."/>
            <person name="Kruys A."/>
            <person name="Hutchinson M.I."/>
            <person name="Powell A.J."/>
            <person name="Barry K."/>
            <person name="Miller A.N."/>
            <person name="Grigoriev I.V."/>
            <person name="Debuchy R."/>
            <person name="Gladieux P."/>
            <person name="Thoren M.H."/>
            <person name="Johannesson H."/>
        </authorList>
    </citation>
    <scope>NUCLEOTIDE SEQUENCE</scope>
    <source>
        <strain evidence="20">SMH4131-1</strain>
    </source>
</reference>
<keyword evidence="7 17" id="KW-0554">One-carbon metabolism</keyword>
<keyword evidence="6" id="KW-0963">Cytoplasm</keyword>
<evidence type="ECO:0000256" key="14">
    <source>
        <dbReference type="ARBA" id="ARBA00023128"/>
    </source>
</evidence>
<feature type="binding site" evidence="19">
    <location>
        <position position="185"/>
    </location>
    <ligand>
        <name>Mg(2+)</name>
        <dbReference type="ChEBI" id="CHEBI:18420"/>
        <label>1</label>
    </ligand>
</feature>
<evidence type="ECO:0000256" key="15">
    <source>
        <dbReference type="ARBA" id="ARBA00023136"/>
    </source>
</evidence>
<evidence type="ECO:0000256" key="18">
    <source>
        <dbReference type="PIRSR" id="PIRSR038895-1"/>
    </source>
</evidence>
<reference evidence="20" key="1">
    <citation type="journal article" date="2023" name="Mol. Phylogenet. Evol.">
        <title>Genome-scale phylogeny and comparative genomics of the fungal order Sordariales.</title>
        <authorList>
            <person name="Hensen N."/>
            <person name="Bonometti L."/>
            <person name="Westerberg I."/>
            <person name="Brannstrom I.O."/>
            <person name="Guillou S."/>
            <person name="Cros-Aarteil S."/>
            <person name="Calhoun S."/>
            <person name="Haridas S."/>
            <person name="Kuo A."/>
            <person name="Mondo S."/>
            <person name="Pangilinan J."/>
            <person name="Riley R."/>
            <person name="LaButti K."/>
            <person name="Andreopoulos B."/>
            <person name="Lipzen A."/>
            <person name="Chen C."/>
            <person name="Yan M."/>
            <person name="Daum C."/>
            <person name="Ng V."/>
            <person name="Clum A."/>
            <person name="Steindorff A."/>
            <person name="Ohm R.A."/>
            <person name="Martin F."/>
            <person name="Silar P."/>
            <person name="Natvig D.O."/>
            <person name="Lalanne C."/>
            <person name="Gautier V."/>
            <person name="Ament-Velasquez S.L."/>
            <person name="Kruys A."/>
            <person name="Hutchinson M.I."/>
            <person name="Powell A.J."/>
            <person name="Barry K."/>
            <person name="Miller A.N."/>
            <person name="Grigoriev I.V."/>
            <person name="Debuchy R."/>
            <person name="Gladieux P."/>
            <person name="Hiltunen Thoren M."/>
            <person name="Johannesson H."/>
        </authorList>
    </citation>
    <scope>NUCLEOTIDE SEQUENCE</scope>
    <source>
        <strain evidence="20">SMH4131-1</strain>
    </source>
</reference>
<keyword evidence="14" id="KW-0496">Mitochondrion</keyword>
<evidence type="ECO:0000313" key="21">
    <source>
        <dbReference type="Proteomes" id="UP001286456"/>
    </source>
</evidence>
<protein>
    <recommendedName>
        <fullName evidence="17">Folylpolyglutamate synthase</fullName>
        <ecNumber evidence="17">6.3.2.17</ecNumber>
    </recommendedName>
    <alternativeName>
        <fullName evidence="17">Folylpoly-gamma-glutamate synthetase</fullName>
    </alternativeName>
    <alternativeName>
        <fullName evidence="17">Tetrahydrofolylpolyglutamate synthase</fullName>
    </alternativeName>
</protein>
<feature type="binding site" evidence="18">
    <location>
        <position position="344"/>
    </location>
    <ligand>
        <name>ATP</name>
        <dbReference type="ChEBI" id="CHEBI:30616"/>
    </ligand>
</feature>
<comment type="subcellular location">
    <subcellularLocation>
        <location evidence="3">Cytoplasm</location>
    </subcellularLocation>
    <subcellularLocation>
        <location evidence="1">Mitochondrion inner membrane</location>
    </subcellularLocation>
    <subcellularLocation>
        <location evidence="2">Mitochondrion matrix</location>
    </subcellularLocation>
</comment>
<comment type="pathway">
    <text evidence="4 17">Cofactor biosynthesis; tetrahydrofolylpolyglutamate biosynthesis.</text>
</comment>
<dbReference type="SUPFAM" id="SSF53244">
    <property type="entry name" value="MurD-like peptide ligases, peptide-binding domain"/>
    <property type="match status" value="1"/>
</dbReference>
<comment type="catalytic activity">
    <reaction evidence="16 17">
        <text>(6S)-5,6,7,8-tetrahydrofolyl-(gamma-L-Glu)(n) + L-glutamate + ATP = (6S)-5,6,7,8-tetrahydrofolyl-(gamma-L-Glu)(n+1) + ADP + phosphate + H(+)</text>
        <dbReference type="Rhea" id="RHEA:10580"/>
        <dbReference type="Rhea" id="RHEA-COMP:14738"/>
        <dbReference type="Rhea" id="RHEA-COMP:14740"/>
        <dbReference type="ChEBI" id="CHEBI:15378"/>
        <dbReference type="ChEBI" id="CHEBI:29985"/>
        <dbReference type="ChEBI" id="CHEBI:30616"/>
        <dbReference type="ChEBI" id="CHEBI:43474"/>
        <dbReference type="ChEBI" id="CHEBI:141005"/>
        <dbReference type="ChEBI" id="CHEBI:456216"/>
        <dbReference type="EC" id="6.3.2.17"/>
    </reaction>
</comment>
<comment type="cofactor">
    <cofactor evidence="17">
        <name>a monovalent cation</name>
        <dbReference type="ChEBI" id="CHEBI:60242"/>
    </cofactor>
    <text evidence="17">A monovalent cation.</text>
</comment>
<proteinExistence type="inferred from homology"/>
<gene>
    <name evidence="20" type="ORF">B0T19DRAFT_350504</name>
</gene>
<dbReference type="InterPro" id="IPR036565">
    <property type="entry name" value="Mur-like_cat_sf"/>
</dbReference>
<dbReference type="GO" id="GO:0004326">
    <property type="term" value="F:tetrahydrofolylpolyglutamate synthase activity"/>
    <property type="evidence" value="ECO:0007669"/>
    <property type="project" value="UniProtKB-EC"/>
</dbReference>
<dbReference type="GO" id="GO:0005524">
    <property type="term" value="F:ATP binding"/>
    <property type="evidence" value="ECO:0007669"/>
    <property type="project" value="UniProtKB-KW"/>
</dbReference>
<dbReference type="Gene3D" id="3.40.1190.10">
    <property type="entry name" value="Mur-like, catalytic domain"/>
    <property type="match status" value="1"/>
</dbReference>
<evidence type="ECO:0000256" key="11">
    <source>
        <dbReference type="ARBA" id="ARBA00022792"/>
    </source>
</evidence>
<keyword evidence="15" id="KW-0472">Membrane</keyword>
<dbReference type="InterPro" id="IPR001645">
    <property type="entry name" value="Folylpolyglutamate_synth"/>
</dbReference>
<dbReference type="GO" id="GO:0046872">
    <property type="term" value="F:metal ion binding"/>
    <property type="evidence" value="ECO:0007669"/>
    <property type="project" value="UniProtKB-KW"/>
</dbReference>
<evidence type="ECO:0000256" key="4">
    <source>
        <dbReference type="ARBA" id="ARBA00005150"/>
    </source>
</evidence>
<evidence type="ECO:0000256" key="7">
    <source>
        <dbReference type="ARBA" id="ARBA00022563"/>
    </source>
</evidence>
<keyword evidence="13 19" id="KW-0460">Magnesium</keyword>
<evidence type="ECO:0000256" key="12">
    <source>
        <dbReference type="ARBA" id="ARBA00022840"/>
    </source>
</evidence>
<organism evidence="20 21">
    <name type="scientific">Cercophora scortea</name>
    <dbReference type="NCBI Taxonomy" id="314031"/>
    <lineage>
        <taxon>Eukaryota</taxon>
        <taxon>Fungi</taxon>
        <taxon>Dikarya</taxon>
        <taxon>Ascomycota</taxon>
        <taxon>Pezizomycotina</taxon>
        <taxon>Sordariomycetes</taxon>
        <taxon>Sordariomycetidae</taxon>
        <taxon>Sordariales</taxon>
        <taxon>Lasiosphaeriaceae</taxon>
        <taxon>Cercophora</taxon>
    </lineage>
</organism>
<evidence type="ECO:0000256" key="17">
    <source>
        <dbReference type="PIRNR" id="PIRNR038895"/>
    </source>
</evidence>
<keyword evidence="12 18" id="KW-0067">ATP-binding</keyword>
<comment type="caution">
    <text evidence="20">The sequence shown here is derived from an EMBL/GenBank/DDBJ whole genome shotgun (WGS) entry which is preliminary data.</text>
</comment>
<evidence type="ECO:0000256" key="3">
    <source>
        <dbReference type="ARBA" id="ARBA00004496"/>
    </source>
</evidence>
<feature type="binding site" evidence="19">
    <location>
        <position position="215"/>
    </location>
    <ligand>
        <name>Mg(2+)</name>
        <dbReference type="ChEBI" id="CHEBI:18420"/>
        <label>1</label>
    </ligand>
</feature>
<comment type="similarity">
    <text evidence="5 17">Belongs to the folylpolyglutamate synthase family.</text>
</comment>